<dbReference type="PROSITE" id="PS50003">
    <property type="entry name" value="PH_DOMAIN"/>
    <property type="match status" value="1"/>
</dbReference>
<evidence type="ECO:0000313" key="2">
    <source>
        <dbReference type="EMBL" id="KAH9301429.1"/>
    </source>
</evidence>
<dbReference type="Pfam" id="PF05703">
    <property type="entry name" value="Auxin_canalis"/>
    <property type="match status" value="1"/>
</dbReference>
<dbReference type="PANTHER" id="PTHR31351:SF4">
    <property type="entry name" value="AUXIN CANALIZATION PROTEIN (DUF828)"/>
    <property type="match status" value="1"/>
</dbReference>
<name>A0AA38CR06_TAXCH</name>
<organism evidence="2 3">
    <name type="scientific">Taxus chinensis</name>
    <name type="common">Chinese yew</name>
    <name type="synonym">Taxus wallichiana var. chinensis</name>
    <dbReference type="NCBI Taxonomy" id="29808"/>
    <lineage>
        <taxon>Eukaryota</taxon>
        <taxon>Viridiplantae</taxon>
        <taxon>Streptophyta</taxon>
        <taxon>Embryophyta</taxon>
        <taxon>Tracheophyta</taxon>
        <taxon>Spermatophyta</taxon>
        <taxon>Pinopsida</taxon>
        <taxon>Pinidae</taxon>
        <taxon>Conifers II</taxon>
        <taxon>Cupressales</taxon>
        <taxon>Taxaceae</taxon>
        <taxon>Taxus</taxon>
    </lineage>
</organism>
<feature type="domain" description="PH" evidence="1">
    <location>
        <begin position="333"/>
        <end position="441"/>
    </location>
</feature>
<dbReference type="PANTHER" id="PTHR31351">
    <property type="entry name" value="EXPRESSED PROTEIN"/>
    <property type="match status" value="1"/>
</dbReference>
<dbReference type="EMBL" id="JAHRHJ020000009">
    <property type="protein sequence ID" value="KAH9301429.1"/>
    <property type="molecule type" value="Genomic_DNA"/>
</dbReference>
<gene>
    <name evidence="2" type="ORF">KI387_013012</name>
</gene>
<dbReference type="InterPro" id="IPR040269">
    <property type="entry name" value="VAB"/>
</dbReference>
<dbReference type="Proteomes" id="UP000824469">
    <property type="component" value="Unassembled WGS sequence"/>
</dbReference>
<evidence type="ECO:0000259" key="1">
    <source>
        <dbReference type="PROSITE" id="PS50003"/>
    </source>
</evidence>
<reference evidence="2 3" key="1">
    <citation type="journal article" date="2021" name="Nat. Plants">
        <title>The Taxus genome provides insights into paclitaxel biosynthesis.</title>
        <authorList>
            <person name="Xiong X."/>
            <person name="Gou J."/>
            <person name="Liao Q."/>
            <person name="Li Y."/>
            <person name="Zhou Q."/>
            <person name="Bi G."/>
            <person name="Li C."/>
            <person name="Du R."/>
            <person name="Wang X."/>
            <person name="Sun T."/>
            <person name="Guo L."/>
            <person name="Liang H."/>
            <person name="Lu P."/>
            <person name="Wu Y."/>
            <person name="Zhang Z."/>
            <person name="Ro D.K."/>
            <person name="Shang Y."/>
            <person name="Huang S."/>
            <person name="Yan J."/>
        </authorList>
    </citation>
    <scope>NUCLEOTIDE SEQUENCE [LARGE SCALE GENOMIC DNA]</scope>
    <source>
        <strain evidence="2">Ta-2019</strain>
    </source>
</reference>
<keyword evidence="3" id="KW-1185">Reference proteome</keyword>
<dbReference type="SUPFAM" id="SSF50729">
    <property type="entry name" value="PH domain-like"/>
    <property type="match status" value="1"/>
</dbReference>
<dbReference type="InterPro" id="IPR008546">
    <property type="entry name" value="VAN3-bd-like_auxin_canal"/>
</dbReference>
<evidence type="ECO:0000313" key="3">
    <source>
        <dbReference type="Proteomes" id="UP000824469"/>
    </source>
</evidence>
<comment type="caution">
    <text evidence="2">The sequence shown here is derived from an EMBL/GenBank/DDBJ whole genome shotgun (WGS) entry which is preliminary data.</text>
</comment>
<dbReference type="InterPro" id="IPR013666">
    <property type="entry name" value="PH_pln"/>
</dbReference>
<protein>
    <recommendedName>
        <fullName evidence="1">PH domain-containing protein</fullName>
    </recommendedName>
</protein>
<proteinExistence type="predicted"/>
<accession>A0AA38CR06</accession>
<dbReference type="Pfam" id="PF08458">
    <property type="entry name" value="PH_2"/>
    <property type="match status" value="1"/>
</dbReference>
<dbReference type="OMA" id="CRINSAQ"/>
<dbReference type="InterPro" id="IPR001849">
    <property type="entry name" value="PH_domain"/>
</dbReference>
<dbReference type="AlphaFoldDB" id="A0AA38CR06"/>
<sequence>MDSATYCRINSAQSLENIEEEYPVCLPGLSFAPPETPQEPMEFLARSWSISALEVSKALATYSGHGGGKSGSVFQDNSKFVASPTNAENFPIVTAPYAFASNGTSQLVMERILAQPEHPHLTSRKSLHSGVPLTIQTAGSFGGSPPFSPRESDDLKLYKNVSSARTQMRGKTVGRWLKDIKEKKKEEARTHNAQVHAAISVAGVAAAVAAVAAATVTSGENGQSKTSMAVASAAALVAAQCVEVAECMGADREQMAAVVSSAVNVKKPGDIMTLTAGAATALRGAATLKARVHRELWSHATVIPYEKGSNPLSRFSGELVPEDTELELCSQDFLARGGELLKRTRKGVIHWKQVVVYINKRSQVVVKLKSKHIGGTLSKKKKSIVYDVCSDIPSWPGRDLLEGREQRRHFGLKTARGLMEFECSNEKEQQIWTEGIRQLLSLAQNQKKR</sequence>